<feature type="transmembrane region" description="Helical" evidence="7">
    <location>
        <begin position="77"/>
        <end position="98"/>
    </location>
</feature>
<evidence type="ECO:0000256" key="3">
    <source>
        <dbReference type="ARBA" id="ARBA00022448"/>
    </source>
</evidence>
<dbReference type="EMBL" id="JAYMYR010000011">
    <property type="protein sequence ID" value="KAK7333744.1"/>
    <property type="molecule type" value="Genomic_DNA"/>
</dbReference>
<feature type="transmembrane region" description="Helical" evidence="7">
    <location>
        <begin position="103"/>
        <end position="123"/>
    </location>
</feature>
<reference evidence="8 9" key="1">
    <citation type="submission" date="2024-01" db="EMBL/GenBank/DDBJ databases">
        <title>The genomes of 5 underutilized Papilionoideae crops provide insights into root nodulation and disease resistanc.</title>
        <authorList>
            <person name="Jiang F."/>
        </authorList>
    </citation>
    <scope>NUCLEOTIDE SEQUENCE [LARGE SCALE GENOMIC DNA]</scope>
    <source>
        <strain evidence="8">JINMINGXINNONG_FW02</strain>
        <tissue evidence="8">Leaves</tissue>
    </source>
</reference>
<evidence type="ECO:0000313" key="8">
    <source>
        <dbReference type="EMBL" id="KAK7333744.1"/>
    </source>
</evidence>
<dbReference type="Proteomes" id="UP001374584">
    <property type="component" value="Unassembled WGS sequence"/>
</dbReference>
<evidence type="ECO:0000256" key="6">
    <source>
        <dbReference type="ARBA" id="ARBA00023136"/>
    </source>
</evidence>
<dbReference type="Pfam" id="PF03169">
    <property type="entry name" value="OPT"/>
    <property type="match status" value="2"/>
</dbReference>
<evidence type="ECO:0000256" key="7">
    <source>
        <dbReference type="SAM" id="Phobius"/>
    </source>
</evidence>
<comment type="caution">
    <text evidence="8">The sequence shown here is derived from an EMBL/GenBank/DDBJ whole genome shotgun (WGS) entry which is preliminary data.</text>
</comment>
<dbReference type="InterPro" id="IPR004813">
    <property type="entry name" value="OPT"/>
</dbReference>
<keyword evidence="4 7" id="KW-0812">Transmembrane</keyword>
<dbReference type="AlphaFoldDB" id="A0AAN9LGG3"/>
<proteinExistence type="inferred from homology"/>
<organism evidence="8 9">
    <name type="scientific">Phaseolus coccineus</name>
    <name type="common">Scarlet runner bean</name>
    <name type="synonym">Phaseolus multiflorus</name>
    <dbReference type="NCBI Taxonomy" id="3886"/>
    <lineage>
        <taxon>Eukaryota</taxon>
        <taxon>Viridiplantae</taxon>
        <taxon>Streptophyta</taxon>
        <taxon>Embryophyta</taxon>
        <taxon>Tracheophyta</taxon>
        <taxon>Spermatophyta</taxon>
        <taxon>Magnoliopsida</taxon>
        <taxon>eudicotyledons</taxon>
        <taxon>Gunneridae</taxon>
        <taxon>Pentapetalae</taxon>
        <taxon>rosids</taxon>
        <taxon>fabids</taxon>
        <taxon>Fabales</taxon>
        <taxon>Fabaceae</taxon>
        <taxon>Papilionoideae</taxon>
        <taxon>50 kb inversion clade</taxon>
        <taxon>NPAAA clade</taxon>
        <taxon>indigoferoid/millettioid clade</taxon>
        <taxon>Phaseoleae</taxon>
        <taxon>Phaseolus</taxon>
    </lineage>
</organism>
<feature type="transmembrane region" description="Helical" evidence="7">
    <location>
        <begin position="135"/>
        <end position="159"/>
    </location>
</feature>
<keyword evidence="5 7" id="KW-1133">Transmembrane helix</keyword>
<evidence type="ECO:0000256" key="4">
    <source>
        <dbReference type="ARBA" id="ARBA00022692"/>
    </source>
</evidence>
<keyword evidence="9" id="KW-1185">Reference proteome</keyword>
<comment type="similarity">
    <text evidence="2">Belongs to the YSL (TC 2.A.67.2) family.</text>
</comment>
<protein>
    <submittedName>
        <fullName evidence="8">Uncharacterized protein</fullName>
    </submittedName>
</protein>
<evidence type="ECO:0000256" key="2">
    <source>
        <dbReference type="ARBA" id="ARBA00010276"/>
    </source>
</evidence>
<dbReference type="InterPro" id="IPR045035">
    <property type="entry name" value="YSL-like"/>
</dbReference>
<dbReference type="GO" id="GO:0035673">
    <property type="term" value="F:oligopeptide transmembrane transporter activity"/>
    <property type="evidence" value="ECO:0007669"/>
    <property type="project" value="InterPro"/>
</dbReference>
<name>A0AAN9LGG3_PHACN</name>
<evidence type="ECO:0000313" key="9">
    <source>
        <dbReference type="Proteomes" id="UP001374584"/>
    </source>
</evidence>
<keyword evidence="6 7" id="KW-0472">Membrane</keyword>
<sequence>MIAFVSIVTFLGLFSMVPLRKIMIVDFKLTYPSGTATAHLINSFQQRVPTSKVRIRIEKEIATVQTSSKAACMAFKVFIAIAMILGDVISVVVVPIIFHQLKWYYIVVIYVIAPALPFCNAYGCGLTHWSLASAYGKLAIFTIGAWAGASHGGVIAVKINERFGLKGRRTGNINGLA</sequence>
<accession>A0AAN9LGG3</accession>
<evidence type="ECO:0000256" key="1">
    <source>
        <dbReference type="ARBA" id="ARBA00004141"/>
    </source>
</evidence>
<comment type="subcellular location">
    <subcellularLocation>
        <location evidence="1">Membrane</location>
        <topology evidence="1">Multi-pass membrane protein</topology>
    </subcellularLocation>
</comment>
<gene>
    <name evidence="8" type="ORF">VNO80_30521</name>
</gene>
<keyword evidence="3" id="KW-0813">Transport</keyword>
<dbReference type="PANTHER" id="PTHR31645:SF22">
    <property type="entry name" value="METAL-NICOTIANAMINE TRANSPORTER YSL7-RELATED"/>
    <property type="match status" value="1"/>
</dbReference>
<evidence type="ECO:0000256" key="5">
    <source>
        <dbReference type="ARBA" id="ARBA00022989"/>
    </source>
</evidence>
<dbReference type="GO" id="GO:0016020">
    <property type="term" value="C:membrane"/>
    <property type="evidence" value="ECO:0007669"/>
    <property type="project" value="UniProtKB-SubCell"/>
</dbReference>
<dbReference type="PANTHER" id="PTHR31645">
    <property type="entry name" value="OLIGOPEPTIDE TRANSPORTER YGL114W-RELATED"/>
    <property type="match status" value="1"/>
</dbReference>